<name>A0A8S3YLA4_9EUPU</name>
<dbReference type="GO" id="GO:0031080">
    <property type="term" value="C:nuclear pore outer ring"/>
    <property type="evidence" value="ECO:0007669"/>
    <property type="project" value="InterPro"/>
</dbReference>
<dbReference type="GO" id="GO:0015031">
    <property type="term" value="P:protein transport"/>
    <property type="evidence" value="ECO:0007669"/>
    <property type="project" value="UniProtKB-KW"/>
</dbReference>
<keyword evidence="24" id="KW-1185">Reference proteome</keyword>
<sequence>MKEDKVNSTYEIPCSDTVHCVEFSPFEWSCQLLAAGTSSGISVFLCRFQEEDAKVTKGIEFTRLRDFSTNCNTLAIAWSPQTSLQVLPKILCFAAATDDRTLRIFTTDLNTTHSVKVLSGHKGFVNALTFDPSEGSLLASTGDDLTCRVWSVADGLQESLFQLTSPGMAVCWHNDEAYKLMVAQKDGNIRFLSLHNQQPIMSLSCGQTPLLSADWSRHDQLLVGAVAGSEWMVFNVSVSSLPIERRQAHSEGACLFRWSRCHESLLATCGRPGKELKVFNTRHQQLHVNTNLKVAYGLSWHLRLPILAVGGDRAVHLWTVESI</sequence>
<comment type="function">
    <text evidence="18">Component of the Nup107-160 subcomplex of the nuclear pore complex (NPC). The Nup107-160 subcomplex is required for the assembly of a functional NPC. The Nup107-160 subcomplex is also required for normal kinetochore microtubule attachment, mitotic progression and chromosome segregation.</text>
</comment>
<dbReference type="InterPro" id="IPR001680">
    <property type="entry name" value="WD40_rpt"/>
</dbReference>
<evidence type="ECO:0000256" key="6">
    <source>
        <dbReference type="ARBA" id="ARBA00022618"/>
    </source>
</evidence>
<evidence type="ECO:0000256" key="13">
    <source>
        <dbReference type="ARBA" id="ARBA00023010"/>
    </source>
</evidence>
<keyword evidence="11" id="KW-0995">Kinetochore</keyword>
<organism evidence="23 24">
    <name type="scientific">Candidula unifasciata</name>
    <dbReference type="NCBI Taxonomy" id="100452"/>
    <lineage>
        <taxon>Eukaryota</taxon>
        <taxon>Metazoa</taxon>
        <taxon>Spiralia</taxon>
        <taxon>Lophotrochozoa</taxon>
        <taxon>Mollusca</taxon>
        <taxon>Gastropoda</taxon>
        <taxon>Heterobranchia</taxon>
        <taxon>Euthyneura</taxon>
        <taxon>Panpulmonata</taxon>
        <taxon>Eupulmonata</taxon>
        <taxon>Stylommatophora</taxon>
        <taxon>Helicina</taxon>
        <taxon>Helicoidea</taxon>
        <taxon>Geomitridae</taxon>
        <taxon>Candidula</taxon>
    </lineage>
</organism>
<evidence type="ECO:0000313" key="23">
    <source>
        <dbReference type="EMBL" id="CAG5117799.1"/>
    </source>
</evidence>
<evidence type="ECO:0000256" key="3">
    <source>
        <dbReference type="ARBA" id="ARBA00022448"/>
    </source>
</evidence>
<dbReference type="AlphaFoldDB" id="A0A8S3YLA4"/>
<keyword evidence="5 22" id="KW-0853">WD repeat</keyword>
<evidence type="ECO:0000256" key="2">
    <source>
        <dbReference type="ARBA" id="ARBA00004629"/>
    </source>
</evidence>
<keyword evidence="8" id="KW-0498">Mitosis</keyword>
<keyword evidence="12" id="KW-0653">Protein transport</keyword>
<evidence type="ECO:0000256" key="7">
    <source>
        <dbReference type="ARBA" id="ARBA00022737"/>
    </source>
</evidence>
<gene>
    <name evidence="23" type="ORF">CUNI_LOCUS3357</name>
</gene>
<evidence type="ECO:0000256" key="17">
    <source>
        <dbReference type="ARBA" id="ARBA00023328"/>
    </source>
</evidence>
<keyword evidence="13" id="KW-0811">Translocation</keyword>
<dbReference type="InterPro" id="IPR037626">
    <property type="entry name" value="NUP37"/>
</dbReference>
<proteinExistence type="predicted"/>
<evidence type="ECO:0000256" key="14">
    <source>
        <dbReference type="ARBA" id="ARBA00023132"/>
    </source>
</evidence>
<keyword evidence="4" id="KW-0158">Chromosome</keyword>
<dbReference type="GO" id="GO:0051028">
    <property type="term" value="P:mRNA transport"/>
    <property type="evidence" value="ECO:0007669"/>
    <property type="project" value="UniProtKB-KW"/>
</dbReference>
<dbReference type="PANTHER" id="PTHR22806">
    <property type="entry name" value="NUCLEOPORIN NUP37 P37 -RELATED"/>
    <property type="match status" value="1"/>
</dbReference>
<protein>
    <recommendedName>
        <fullName evidence="20">Nucleoporin Nup37</fullName>
    </recommendedName>
    <alternativeName>
        <fullName evidence="21">Nup107-160 subcomplex subunit Nup37</fullName>
    </alternativeName>
</protein>
<dbReference type="GO" id="GO:0051301">
    <property type="term" value="P:cell division"/>
    <property type="evidence" value="ECO:0007669"/>
    <property type="project" value="UniProtKB-KW"/>
</dbReference>
<evidence type="ECO:0000256" key="8">
    <source>
        <dbReference type="ARBA" id="ARBA00022776"/>
    </source>
</evidence>
<evidence type="ECO:0000256" key="18">
    <source>
        <dbReference type="ARBA" id="ARBA00053706"/>
    </source>
</evidence>
<evidence type="ECO:0000256" key="21">
    <source>
        <dbReference type="ARBA" id="ARBA00076652"/>
    </source>
</evidence>
<evidence type="ECO:0000256" key="20">
    <source>
        <dbReference type="ARBA" id="ARBA00068271"/>
    </source>
</evidence>
<dbReference type="Pfam" id="PF00400">
    <property type="entry name" value="WD40"/>
    <property type="match status" value="1"/>
</dbReference>
<dbReference type="PROSITE" id="PS50294">
    <property type="entry name" value="WD_REPEATS_REGION"/>
    <property type="match status" value="1"/>
</dbReference>
<evidence type="ECO:0000256" key="12">
    <source>
        <dbReference type="ARBA" id="ARBA00022927"/>
    </source>
</evidence>
<reference evidence="23" key="1">
    <citation type="submission" date="2021-04" db="EMBL/GenBank/DDBJ databases">
        <authorList>
            <consortium name="Molecular Ecology Group"/>
        </authorList>
    </citation>
    <scope>NUCLEOTIDE SEQUENCE</scope>
</reference>
<evidence type="ECO:0000256" key="11">
    <source>
        <dbReference type="ARBA" id="ARBA00022838"/>
    </source>
</evidence>
<dbReference type="PROSITE" id="PS50082">
    <property type="entry name" value="WD_REPEATS_2"/>
    <property type="match status" value="1"/>
</dbReference>
<comment type="subcellular location">
    <subcellularLocation>
        <location evidence="2">Chromosome</location>
        <location evidence="2">Centromere</location>
        <location evidence="2">Kinetochore</location>
    </subcellularLocation>
    <subcellularLocation>
        <location evidence="1">Nucleus</location>
        <location evidence="1">Nuclear pore complex</location>
    </subcellularLocation>
</comment>
<evidence type="ECO:0000256" key="5">
    <source>
        <dbReference type="ARBA" id="ARBA00022574"/>
    </source>
</evidence>
<keyword evidence="10" id="KW-0159">Chromosome partition</keyword>
<evidence type="ECO:0000256" key="15">
    <source>
        <dbReference type="ARBA" id="ARBA00023242"/>
    </source>
</evidence>
<evidence type="ECO:0000256" key="19">
    <source>
        <dbReference type="ARBA" id="ARBA00062724"/>
    </source>
</evidence>
<dbReference type="PANTHER" id="PTHR22806:SF0">
    <property type="entry name" value="NUCLEOPORIN NUP37"/>
    <property type="match status" value="1"/>
</dbReference>
<dbReference type="SUPFAM" id="SSF50978">
    <property type="entry name" value="WD40 repeat-like"/>
    <property type="match status" value="1"/>
</dbReference>
<dbReference type="GO" id="GO:0000776">
    <property type="term" value="C:kinetochore"/>
    <property type="evidence" value="ECO:0007669"/>
    <property type="project" value="UniProtKB-KW"/>
</dbReference>
<keyword evidence="16" id="KW-0131">Cell cycle</keyword>
<evidence type="ECO:0000256" key="1">
    <source>
        <dbReference type="ARBA" id="ARBA00004567"/>
    </source>
</evidence>
<dbReference type="Proteomes" id="UP000678393">
    <property type="component" value="Unassembled WGS sequence"/>
</dbReference>
<evidence type="ECO:0000256" key="10">
    <source>
        <dbReference type="ARBA" id="ARBA00022829"/>
    </source>
</evidence>
<evidence type="ECO:0000256" key="4">
    <source>
        <dbReference type="ARBA" id="ARBA00022454"/>
    </source>
</evidence>
<dbReference type="Gene3D" id="2.130.10.10">
    <property type="entry name" value="YVTN repeat-like/Quinoprotein amine dehydrogenase"/>
    <property type="match status" value="1"/>
</dbReference>
<dbReference type="FunFam" id="2.130.10.10:FF:000168">
    <property type="entry name" value="Nucleoporin Nup37"/>
    <property type="match status" value="1"/>
</dbReference>
<keyword evidence="7" id="KW-0677">Repeat</keyword>
<keyword evidence="6" id="KW-0132">Cell division</keyword>
<dbReference type="EMBL" id="CAJHNH020000458">
    <property type="protein sequence ID" value="CAG5117799.1"/>
    <property type="molecule type" value="Genomic_DNA"/>
</dbReference>
<dbReference type="OrthoDB" id="340259at2759"/>
<dbReference type="InterPro" id="IPR015943">
    <property type="entry name" value="WD40/YVTN_repeat-like_dom_sf"/>
</dbReference>
<evidence type="ECO:0000256" key="22">
    <source>
        <dbReference type="PROSITE-ProRule" id="PRU00221"/>
    </source>
</evidence>
<feature type="repeat" description="WD" evidence="22">
    <location>
        <begin position="118"/>
        <end position="152"/>
    </location>
</feature>
<dbReference type="GO" id="GO:0007059">
    <property type="term" value="P:chromosome segregation"/>
    <property type="evidence" value="ECO:0007669"/>
    <property type="project" value="UniProtKB-KW"/>
</dbReference>
<dbReference type="InterPro" id="IPR036322">
    <property type="entry name" value="WD40_repeat_dom_sf"/>
</dbReference>
<accession>A0A8S3YLA4</accession>
<keyword evidence="9" id="KW-0509">mRNA transport</keyword>
<keyword evidence="3" id="KW-0813">Transport</keyword>
<dbReference type="SMART" id="SM00320">
    <property type="entry name" value="WD40"/>
    <property type="match status" value="7"/>
</dbReference>
<evidence type="ECO:0000256" key="9">
    <source>
        <dbReference type="ARBA" id="ARBA00022816"/>
    </source>
</evidence>
<keyword evidence="14" id="KW-0906">Nuclear pore complex</keyword>
<evidence type="ECO:0000313" key="24">
    <source>
        <dbReference type="Proteomes" id="UP000678393"/>
    </source>
</evidence>
<keyword evidence="15" id="KW-0539">Nucleus</keyword>
<evidence type="ECO:0000256" key="16">
    <source>
        <dbReference type="ARBA" id="ARBA00023306"/>
    </source>
</evidence>
<keyword evidence="17" id="KW-0137">Centromere</keyword>
<comment type="subunit">
    <text evidence="19">Component of the Nup107-160 subcomplex of the nuclear pore complex (NPC). The Nup107-160 subcomplex includes NUP160, NUP133, NUP107, NUP98, NUP85, NUP43, NUP37, SEH1 and SEC13.</text>
</comment>
<comment type="caution">
    <text evidence="23">The sequence shown here is derived from an EMBL/GenBank/DDBJ whole genome shotgun (WGS) entry which is preliminary data.</text>
</comment>